<protein>
    <submittedName>
        <fullName evidence="3">Fis family transcriptional regulator</fullName>
    </submittedName>
</protein>
<keyword evidence="2" id="KW-1185">Reference proteome</keyword>
<name>A0A183H5Z0_9BILA</name>
<reference evidence="3" key="1">
    <citation type="submission" date="2016-06" db="UniProtKB">
        <authorList>
            <consortium name="WormBaseParasite"/>
        </authorList>
    </citation>
    <scope>IDENTIFICATION</scope>
</reference>
<organism evidence="3">
    <name type="scientific">Onchocerca flexuosa</name>
    <dbReference type="NCBI Taxonomy" id="387005"/>
    <lineage>
        <taxon>Eukaryota</taxon>
        <taxon>Metazoa</taxon>
        <taxon>Ecdysozoa</taxon>
        <taxon>Nematoda</taxon>
        <taxon>Chromadorea</taxon>
        <taxon>Rhabditida</taxon>
        <taxon>Spirurina</taxon>
        <taxon>Spiruromorpha</taxon>
        <taxon>Filarioidea</taxon>
        <taxon>Onchocercidae</taxon>
        <taxon>Onchocerca</taxon>
    </lineage>
</organism>
<reference evidence="1 2" key="2">
    <citation type="submission" date="2018-11" db="EMBL/GenBank/DDBJ databases">
        <authorList>
            <consortium name="Pathogen Informatics"/>
        </authorList>
    </citation>
    <scope>NUCLEOTIDE SEQUENCE [LARGE SCALE GENOMIC DNA]</scope>
</reference>
<evidence type="ECO:0000313" key="3">
    <source>
        <dbReference type="WBParaSite" id="OFLC_0000290001-mRNA-1"/>
    </source>
</evidence>
<proteinExistence type="predicted"/>
<sequence length="84" mass="9753">MLVEEVIVSLIEKVNCDCNRIRRNYLESKNVAMFLTLSECDFIGTLLFKIVDGIIKSFGVSRRLVRKEIASQLRGEKVFQMRLK</sequence>
<dbReference type="EMBL" id="UZAJ01001793">
    <property type="protein sequence ID" value="VDO34612.1"/>
    <property type="molecule type" value="Genomic_DNA"/>
</dbReference>
<evidence type="ECO:0000313" key="2">
    <source>
        <dbReference type="Proteomes" id="UP000267606"/>
    </source>
</evidence>
<dbReference type="Proteomes" id="UP000267606">
    <property type="component" value="Unassembled WGS sequence"/>
</dbReference>
<accession>A0A183H5Z0</accession>
<dbReference type="WBParaSite" id="OFLC_0000290001-mRNA-1">
    <property type="protein sequence ID" value="OFLC_0000290001-mRNA-1"/>
    <property type="gene ID" value="OFLC_0000290001"/>
</dbReference>
<dbReference type="AlphaFoldDB" id="A0A183H5Z0"/>
<gene>
    <name evidence="1" type="ORF">OFLC_LOCUS2901</name>
</gene>
<evidence type="ECO:0000313" key="1">
    <source>
        <dbReference type="EMBL" id="VDO34612.1"/>
    </source>
</evidence>